<name>A0A0B7JPN0_BIOOC</name>
<dbReference type="Gene3D" id="2.170.270.10">
    <property type="entry name" value="SET domain"/>
    <property type="match status" value="1"/>
</dbReference>
<evidence type="ECO:0000256" key="1">
    <source>
        <dbReference type="SAM" id="MobiDB-lite"/>
    </source>
</evidence>
<protein>
    <recommendedName>
        <fullName evidence="2">SET domain-containing protein</fullName>
    </recommendedName>
</protein>
<proteinExistence type="predicted"/>
<evidence type="ECO:0000259" key="2">
    <source>
        <dbReference type="PROSITE" id="PS50280"/>
    </source>
</evidence>
<sequence>MLTEEVETMQAEDRLENEGILRVAETGTIRGLGVFAKANVPQGHRVIFERPVMSCAAATLTDASLYYEWTKVGVEGQNRLKRLFWKLRLLPSSENPGFYTMRRLKSFVREHAYLQKSDPKKANIYKWCSYLNHACGKCANADYTVDSFSGAISVTTTRSVQAGEEVIVNYNRGKQNLHCTACKPPGTFRRNWTLLRYRFLRWSARRAWPAGGEEPTLFPPEYDAAVVPTPEGKSAVAGQLDESGSTSTILPEAPRESGAIFARFRGVYLRMLAFFHRRHSPAGQDAKDIELESENDTADRGNQAQ</sequence>
<organism evidence="3">
    <name type="scientific">Bionectria ochroleuca</name>
    <name type="common">Gliocladium roseum</name>
    <dbReference type="NCBI Taxonomy" id="29856"/>
    <lineage>
        <taxon>Eukaryota</taxon>
        <taxon>Fungi</taxon>
        <taxon>Dikarya</taxon>
        <taxon>Ascomycota</taxon>
        <taxon>Pezizomycotina</taxon>
        <taxon>Sordariomycetes</taxon>
        <taxon>Hypocreomycetidae</taxon>
        <taxon>Hypocreales</taxon>
        <taxon>Bionectriaceae</taxon>
        <taxon>Clonostachys</taxon>
    </lineage>
</organism>
<dbReference type="PROSITE" id="PS50280">
    <property type="entry name" value="SET"/>
    <property type="match status" value="1"/>
</dbReference>
<reference evidence="3" key="1">
    <citation type="submission" date="2015-01" db="EMBL/GenBank/DDBJ databases">
        <authorList>
            <person name="Durling Mikael"/>
        </authorList>
    </citation>
    <scope>NUCLEOTIDE SEQUENCE</scope>
</reference>
<gene>
    <name evidence="3" type="ORF">BN869_000002993_1</name>
</gene>
<evidence type="ECO:0000313" key="3">
    <source>
        <dbReference type="EMBL" id="CEO46938.1"/>
    </source>
</evidence>
<dbReference type="InterPro" id="IPR001214">
    <property type="entry name" value="SET_dom"/>
</dbReference>
<feature type="domain" description="SET" evidence="2">
    <location>
        <begin position="19"/>
        <end position="171"/>
    </location>
</feature>
<dbReference type="SUPFAM" id="SSF82199">
    <property type="entry name" value="SET domain"/>
    <property type="match status" value="1"/>
</dbReference>
<dbReference type="AlphaFoldDB" id="A0A0B7JPN0"/>
<dbReference type="EMBL" id="CDPU01000006">
    <property type="protein sequence ID" value="CEO46938.1"/>
    <property type="molecule type" value="Genomic_DNA"/>
</dbReference>
<accession>A0A0B7JPN0</accession>
<feature type="region of interest" description="Disordered" evidence="1">
    <location>
        <begin position="282"/>
        <end position="305"/>
    </location>
</feature>
<dbReference type="Pfam" id="PF00856">
    <property type="entry name" value="SET"/>
    <property type="match status" value="1"/>
</dbReference>
<dbReference type="InterPro" id="IPR046341">
    <property type="entry name" value="SET_dom_sf"/>
</dbReference>